<dbReference type="PROSITE" id="PS50975">
    <property type="entry name" value="ATP_GRASP"/>
    <property type="match status" value="1"/>
</dbReference>
<dbReference type="InterPro" id="IPR013815">
    <property type="entry name" value="ATP_grasp_subdomain_1"/>
</dbReference>
<accession>A0A9D8KCV9</accession>
<evidence type="ECO:0000256" key="11">
    <source>
        <dbReference type="ARBA" id="ARBA00022842"/>
    </source>
</evidence>
<dbReference type="FunFam" id="3.90.600.10:FF:000001">
    <property type="entry name" value="Trifunctional purine biosynthetic protein adenosine-3"/>
    <property type="match status" value="1"/>
</dbReference>
<evidence type="ECO:0000313" key="21">
    <source>
        <dbReference type="Proteomes" id="UP000809273"/>
    </source>
</evidence>
<dbReference type="GO" id="GO:0009113">
    <property type="term" value="P:purine nucleobase biosynthetic process"/>
    <property type="evidence" value="ECO:0007669"/>
    <property type="project" value="InterPro"/>
</dbReference>
<evidence type="ECO:0000256" key="5">
    <source>
        <dbReference type="ARBA" id="ARBA00020605"/>
    </source>
</evidence>
<feature type="domain" description="ATP-grasp" evidence="19">
    <location>
        <begin position="107"/>
        <end position="313"/>
    </location>
</feature>
<evidence type="ECO:0000256" key="6">
    <source>
        <dbReference type="ARBA" id="ARBA00022598"/>
    </source>
</evidence>
<dbReference type="GO" id="GO:0046872">
    <property type="term" value="F:metal ion binding"/>
    <property type="evidence" value="ECO:0007669"/>
    <property type="project" value="UniProtKB-KW"/>
</dbReference>
<dbReference type="InterPro" id="IPR011054">
    <property type="entry name" value="Rudment_hybrid_motif"/>
</dbReference>
<evidence type="ECO:0000256" key="4">
    <source>
        <dbReference type="ARBA" id="ARBA00013255"/>
    </source>
</evidence>
<dbReference type="GO" id="GO:0005524">
    <property type="term" value="F:ATP binding"/>
    <property type="evidence" value="ECO:0007669"/>
    <property type="project" value="UniProtKB-UniRule"/>
</dbReference>
<evidence type="ECO:0000256" key="13">
    <source>
        <dbReference type="ARBA" id="ARBA00038345"/>
    </source>
</evidence>
<proteinExistence type="inferred from homology"/>
<evidence type="ECO:0000256" key="18">
    <source>
        <dbReference type="PROSITE-ProRule" id="PRU00409"/>
    </source>
</evidence>
<name>A0A9D8KCV9_9DELT</name>
<evidence type="ECO:0000256" key="8">
    <source>
        <dbReference type="ARBA" id="ARBA00022741"/>
    </source>
</evidence>
<evidence type="ECO:0000256" key="3">
    <source>
        <dbReference type="ARBA" id="ARBA00005174"/>
    </source>
</evidence>
<dbReference type="InterPro" id="IPR020561">
    <property type="entry name" value="PRibGlycinamid_synth_ATP-grasp"/>
</dbReference>
<protein>
    <recommendedName>
        <fullName evidence="5 17">Phosphoribosylamine--glycine ligase</fullName>
        <ecNumber evidence="4 17">6.3.4.13</ecNumber>
    </recommendedName>
    <alternativeName>
        <fullName evidence="16 17">GARS</fullName>
    </alternativeName>
    <alternativeName>
        <fullName evidence="14 17">Glycinamide ribonucleotide synthetase</fullName>
    </alternativeName>
    <alternativeName>
        <fullName evidence="15 17">Phosphoribosylglycinamide synthetase</fullName>
    </alternativeName>
</protein>
<evidence type="ECO:0000256" key="10">
    <source>
        <dbReference type="ARBA" id="ARBA00022840"/>
    </source>
</evidence>
<comment type="cofactor">
    <cofactor evidence="1">
        <name>Mn(2+)</name>
        <dbReference type="ChEBI" id="CHEBI:29035"/>
    </cofactor>
</comment>
<dbReference type="InterPro" id="IPR011761">
    <property type="entry name" value="ATP-grasp"/>
</dbReference>
<dbReference type="Gene3D" id="3.90.600.10">
    <property type="entry name" value="Phosphoribosylglycinamide synthetase, C-terminal domain"/>
    <property type="match status" value="1"/>
</dbReference>
<evidence type="ECO:0000256" key="7">
    <source>
        <dbReference type="ARBA" id="ARBA00022723"/>
    </source>
</evidence>
<dbReference type="InterPro" id="IPR020559">
    <property type="entry name" value="PRibGlycinamide_synth_CS"/>
</dbReference>
<dbReference type="Pfam" id="PF02843">
    <property type="entry name" value="GARS_C"/>
    <property type="match status" value="1"/>
</dbReference>
<dbReference type="InterPro" id="IPR000115">
    <property type="entry name" value="PRibGlycinamide_synth"/>
</dbReference>
<reference evidence="20" key="2">
    <citation type="submission" date="2021-01" db="EMBL/GenBank/DDBJ databases">
        <authorList>
            <person name="Hahn C.R."/>
            <person name="Youssef N.H."/>
            <person name="Elshahed M."/>
        </authorList>
    </citation>
    <scope>NUCLEOTIDE SEQUENCE</scope>
    <source>
        <strain evidence="20">Zod_Metabat.24</strain>
    </source>
</reference>
<dbReference type="FunFam" id="3.30.470.20:FF:000031">
    <property type="entry name" value="Phosphoribosylamine--glycine ligase"/>
    <property type="match status" value="1"/>
</dbReference>
<keyword evidence="11" id="KW-0460">Magnesium</keyword>
<reference evidence="20" key="1">
    <citation type="journal article" date="2021" name="Environ. Microbiol.">
        <title>Genomic characterization of three novel Desulfobacterota classes expand the metabolic and phylogenetic diversity of the phylum.</title>
        <authorList>
            <person name="Murphy C.L."/>
            <person name="Biggerstaff J."/>
            <person name="Eichhorn A."/>
            <person name="Ewing E."/>
            <person name="Shahan R."/>
            <person name="Soriano D."/>
            <person name="Stewart S."/>
            <person name="VanMol K."/>
            <person name="Walker R."/>
            <person name="Walters P."/>
            <person name="Elshahed M.S."/>
            <person name="Youssef N.H."/>
        </authorList>
    </citation>
    <scope>NUCLEOTIDE SEQUENCE</scope>
    <source>
        <strain evidence="20">Zod_Metabat.24</strain>
    </source>
</reference>
<dbReference type="PROSITE" id="PS00184">
    <property type="entry name" value="GARS"/>
    <property type="match status" value="1"/>
</dbReference>
<keyword evidence="8 18" id="KW-0547">Nucleotide-binding</keyword>
<dbReference type="GO" id="GO:0004637">
    <property type="term" value="F:phosphoribosylamine-glycine ligase activity"/>
    <property type="evidence" value="ECO:0007669"/>
    <property type="project" value="UniProtKB-UniRule"/>
</dbReference>
<keyword evidence="6 17" id="KW-0436">Ligase</keyword>
<evidence type="ECO:0000256" key="15">
    <source>
        <dbReference type="ARBA" id="ARBA00042864"/>
    </source>
</evidence>
<dbReference type="SUPFAM" id="SSF52440">
    <property type="entry name" value="PreATP-grasp domain"/>
    <property type="match status" value="1"/>
</dbReference>
<comment type="similarity">
    <text evidence="13 17">Belongs to the GARS family.</text>
</comment>
<dbReference type="FunFam" id="3.30.1490.20:FF:000006">
    <property type="entry name" value="phosphoribosylamine--glycine ligase, chloroplastic-like"/>
    <property type="match status" value="1"/>
</dbReference>
<dbReference type="FunFam" id="3.40.50.20:FF:000006">
    <property type="entry name" value="Phosphoribosylamine--glycine ligase, chloroplastic"/>
    <property type="match status" value="1"/>
</dbReference>
<comment type="caution">
    <text evidence="20">The sequence shown here is derived from an EMBL/GenBank/DDBJ whole genome shotgun (WGS) entry which is preliminary data.</text>
</comment>
<comment type="pathway">
    <text evidence="3 17">Purine metabolism; IMP biosynthesis via de novo pathway; N(1)-(5-phospho-D-ribosyl)glycinamide from 5-phospho-alpha-D-ribose 1-diphosphate: step 2/2.</text>
</comment>
<dbReference type="Pfam" id="PF01071">
    <property type="entry name" value="GARS_A"/>
    <property type="match status" value="1"/>
</dbReference>
<dbReference type="EMBL" id="JAFGIX010000006">
    <property type="protein sequence ID" value="MBN1571797.1"/>
    <property type="molecule type" value="Genomic_DNA"/>
</dbReference>
<dbReference type="HAMAP" id="MF_00138">
    <property type="entry name" value="GARS"/>
    <property type="match status" value="1"/>
</dbReference>
<comment type="catalytic activity">
    <reaction evidence="17">
        <text>5-phospho-beta-D-ribosylamine + glycine + ATP = N(1)-(5-phospho-beta-D-ribosyl)glycinamide + ADP + phosphate + H(+)</text>
        <dbReference type="Rhea" id="RHEA:17453"/>
        <dbReference type="ChEBI" id="CHEBI:15378"/>
        <dbReference type="ChEBI" id="CHEBI:30616"/>
        <dbReference type="ChEBI" id="CHEBI:43474"/>
        <dbReference type="ChEBI" id="CHEBI:57305"/>
        <dbReference type="ChEBI" id="CHEBI:58681"/>
        <dbReference type="ChEBI" id="CHEBI:143788"/>
        <dbReference type="ChEBI" id="CHEBI:456216"/>
        <dbReference type="EC" id="6.3.4.13"/>
    </reaction>
</comment>
<dbReference type="SMART" id="SM01209">
    <property type="entry name" value="GARS_A"/>
    <property type="match status" value="1"/>
</dbReference>
<comment type="cofactor">
    <cofactor evidence="2">
        <name>Mg(2+)</name>
        <dbReference type="ChEBI" id="CHEBI:18420"/>
    </cofactor>
</comment>
<dbReference type="PANTHER" id="PTHR43472:SF1">
    <property type="entry name" value="PHOSPHORIBOSYLAMINE--GLYCINE LIGASE, CHLOROPLASTIC"/>
    <property type="match status" value="1"/>
</dbReference>
<dbReference type="InterPro" id="IPR020560">
    <property type="entry name" value="PRibGlycinamide_synth_C-dom"/>
</dbReference>
<dbReference type="EC" id="6.3.4.13" evidence="4 17"/>
<evidence type="ECO:0000313" key="20">
    <source>
        <dbReference type="EMBL" id="MBN1571797.1"/>
    </source>
</evidence>
<keyword evidence="10 18" id="KW-0067">ATP-binding</keyword>
<keyword evidence="7" id="KW-0479">Metal-binding</keyword>
<dbReference type="Pfam" id="PF02844">
    <property type="entry name" value="GARS_N"/>
    <property type="match status" value="1"/>
</dbReference>
<evidence type="ECO:0000256" key="9">
    <source>
        <dbReference type="ARBA" id="ARBA00022755"/>
    </source>
</evidence>
<gene>
    <name evidence="17 20" type="primary">purD</name>
    <name evidence="20" type="ORF">JW984_01235</name>
</gene>
<dbReference type="SUPFAM" id="SSF51246">
    <property type="entry name" value="Rudiment single hybrid motif"/>
    <property type="match status" value="1"/>
</dbReference>
<dbReference type="SMART" id="SM01210">
    <property type="entry name" value="GARS_C"/>
    <property type="match status" value="1"/>
</dbReference>
<dbReference type="AlphaFoldDB" id="A0A9D8KCV9"/>
<evidence type="ECO:0000256" key="2">
    <source>
        <dbReference type="ARBA" id="ARBA00001946"/>
    </source>
</evidence>
<evidence type="ECO:0000256" key="17">
    <source>
        <dbReference type="HAMAP-Rule" id="MF_00138"/>
    </source>
</evidence>
<dbReference type="NCBIfam" id="TIGR00877">
    <property type="entry name" value="purD"/>
    <property type="match status" value="1"/>
</dbReference>
<sequence length="424" mass="45849">MKVLIVGGGGREHALAWKLAQENAITKIFTAPGNGGTSKLGENVPLSTDDIEGLSEFAYDQWIDLTIVGPEAPLTKGIVDLFNEKGLKIFGPDKAAAQIEGSKSFSKNLMKKYNIPTADFKEFTDPDEAKEFINRIGAPVVVKADGLAAGKGVIISRVIKEANDAIDRIMIKKEFGDAGDRVVIEEFLTGEEASFLAFTDGETVIPMASSQDHKPIYNNDEGPNTGGMGAYSPAPVVTDEIFDKIMNEVMIPTVNGMKAEGAPYTGVLYAGLMIKEGEPKVLEFNARFGDPEAQPLLQRLKSDLSPVLLATINGNLKGMTLEWDDRPSVCVVMASGGYPEKYKIGKEIFGIDMANEMKDVVVFHAGTSYIGKHLNTSGGRVLGVTAMGADLKDAIDRVYEAVHKIDFYEAHYRTDIGAKGLKYV</sequence>
<evidence type="ECO:0000256" key="1">
    <source>
        <dbReference type="ARBA" id="ARBA00001936"/>
    </source>
</evidence>
<dbReference type="InterPro" id="IPR016185">
    <property type="entry name" value="PreATP-grasp_dom_sf"/>
</dbReference>
<dbReference type="Gene3D" id="3.30.1490.20">
    <property type="entry name" value="ATP-grasp fold, A domain"/>
    <property type="match status" value="1"/>
</dbReference>
<dbReference type="PANTHER" id="PTHR43472">
    <property type="entry name" value="PHOSPHORIBOSYLAMINE--GLYCINE LIGASE"/>
    <property type="match status" value="1"/>
</dbReference>
<dbReference type="SUPFAM" id="SSF56059">
    <property type="entry name" value="Glutathione synthetase ATP-binding domain-like"/>
    <property type="match status" value="1"/>
</dbReference>
<dbReference type="Gene3D" id="3.30.470.20">
    <property type="entry name" value="ATP-grasp fold, B domain"/>
    <property type="match status" value="1"/>
</dbReference>
<dbReference type="Gene3D" id="3.40.50.20">
    <property type="match status" value="1"/>
</dbReference>
<evidence type="ECO:0000256" key="12">
    <source>
        <dbReference type="ARBA" id="ARBA00023211"/>
    </source>
</evidence>
<organism evidence="20 21">
    <name type="scientific">Candidatus Zymogenus saltonus</name>
    <dbReference type="NCBI Taxonomy" id="2844893"/>
    <lineage>
        <taxon>Bacteria</taxon>
        <taxon>Deltaproteobacteria</taxon>
        <taxon>Candidatus Zymogenia</taxon>
        <taxon>Candidatus Zymogeniales</taxon>
        <taxon>Candidatus Zymogenaceae</taxon>
        <taxon>Candidatus Zymogenus</taxon>
    </lineage>
</organism>
<keyword evidence="9 17" id="KW-0658">Purine biosynthesis</keyword>
<keyword evidence="12" id="KW-0464">Manganese</keyword>
<evidence type="ECO:0000259" key="19">
    <source>
        <dbReference type="PROSITE" id="PS50975"/>
    </source>
</evidence>
<dbReference type="GO" id="GO:0006189">
    <property type="term" value="P:'de novo' IMP biosynthetic process"/>
    <property type="evidence" value="ECO:0007669"/>
    <property type="project" value="UniProtKB-UniRule"/>
</dbReference>
<dbReference type="InterPro" id="IPR037123">
    <property type="entry name" value="PRibGlycinamide_synth_C_sf"/>
</dbReference>
<evidence type="ECO:0000256" key="14">
    <source>
        <dbReference type="ARBA" id="ARBA00042242"/>
    </source>
</evidence>
<dbReference type="InterPro" id="IPR020562">
    <property type="entry name" value="PRibGlycinamide_synth_N"/>
</dbReference>
<dbReference type="Proteomes" id="UP000809273">
    <property type="component" value="Unassembled WGS sequence"/>
</dbReference>
<evidence type="ECO:0000256" key="16">
    <source>
        <dbReference type="ARBA" id="ARBA00079592"/>
    </source>
</evidence>